<dbReference type="SUPFAM" id="SSF53850">
    <property type="entry name" value="Periplasmic binding protein-like II"/>
    <property type="match status" value="1"/>
</dbReference>
<reference evidence="6" key="1">
    <citation type="submission" date="2022-07" db="EMBL/GenBank/DDBJ databases">
        <authorList>
            <person name="Otstavnykh N."/>
            <person name="Isaeva M."/>
            <person name="Bystritskaya E."/>
        </authorList>
    </citation>
    <scope>NUCLEOTIDE SEQUENCE</scope>
    <source>
        <strain evidence="6">10Alg 79</strain>
    </source>
</reference>
<keyword evidence="7" id="KW-1185">Reference proteome</keyword>
<dbReference type="PANTHER" id="PTHR30346">
    <property type="entry name" value="TRANSCRIPTIONAL DUAL REGULATOR HCAR-RELATED"/>
    <property type="match status" value="1"/>
</dbReference>
<dbReference type="PANTHER" id="PTHR30346:SF0">
    <property type="entry name" value="HCA OPERON TRANSCRIPTIONAL ACTIVATOR HCAR"/>
    <property type="match status" value="1"/>
</dbReference>
<gene>
    <name evidence="6" type="ORF">NOI20_05780</name>
</gene>
<sequence>MNFKQLTYFIAVAEELHFGRAAERLNMAQPPLSRQIKQLEEELEATLFNRGRSAISLTQAGERLLQRGKSIMTQLEDTRLEVRRLGQGAEGRLRIGFVGSATFGILPNIIKSYRAHFPEVNLSLLPMNNAQLHRALISREIDVAFARPALNDSEFVTRQLLEEPLIAAVPDTLDLESGKPIDLRTLESASFILYPEHPRPSFADVVLSYCEAQEIDTSKRIWTMDLQTALSLVSIGEGICIVPESVGSAKRNGLRYHKITPALGTTALSANYRLDEQGLHINNFIKIAQRVARKTI</sequence>
<dbReference type="InterPro" id="IPR036390">
    <property type="entry name" value="WH_DNA-bd_sf"/>
</dbReference>
<dbReference type="GO" id="GO:0032993">
    <property type="term" value="C:protein-DNA complex"/>
    <property type="evidence" value="ECO:0007669"/>
    <property type="project" value="TreeGrafter"/>
</dbReference>
<dbReference type="Proteomes" id="UP001227162">
    <property type="component" value="Unassembled WGS sequence"/>
</dbReference>
<dbReference type="InterPro" id="IPR005119">
    <property type="entry name" value="LysR_subst-bd"/>
</dbReference>
<dbReference type="PRINTS" id="PR00039">
    <property type="entry name" value="HTHLYSR"/>
</dbReference>
<dbReference type="GO" id="GO:0003700">
    <property type="term" value="F:DNA-binding transcription factor activity"/>
    <property type="evidence" value="ECO:0007669"/>
    <property type="project" value="InterPro"/>
</dbReference>
<dbReference type="Gene3D" id="1.10.10.10">
    <property type="entry name" value="Winged helix-like DNA-binding domain superfamily/Winged helix DNA-binding domain"/>
    <property type="match status" value="1"/>
</dbReference>
<dbReference type="Pfam" id="PF03466">
    <property type="entry name" value="LysR_substrate"/>
    <property type="match status" value="1"/>
</dbReference>
<dbReference type="FunFam" id="1.10.10.10:FF:000001">
    <property type="entry name" value="LysR family transcriptional regulator"/>
    <property type="match status" value="1"/>
</dbReference>
<evidence type="ECO:0000256" key="2">
    <source>
        <dbReference type="ARBA" id="ARBA00023015"/>
    </source>
</evidence>
<dbReference type="EMBL" id="JANFFA010000001">
    <property type="protein sequence ID" value="MDQ2093612.1"/>
    <property type="molecule type" value="Genomic_DNA"/>
</dbReference>
<name>A0AAJ1UCZ0_9RHOB</name>
<accession>A0AAJ1UCZ0</accession>
<keyword evidence="4" id="KW-0804">Transcription</keyword>
<reference evidence="6" key="2">
    <citation type="submission" date="2023-04" db="EMBL/GenBank/DDBJ databases">
        <title>'Rhodoalgimonas zhirmunskyi' gen. nov., isolated from a red alga.</title>
        <authorList>
            <person name="Nedashkovskaya O.I."/>
            <person name="Otstavnykh N.Y."/>
            <person name="Bystritskaya E.P."/>
            <person name="Balabanova L.A."/>
            <person name="Isaeva M.P."/>
        </authorList>
    </citation>
    <scope>NUCLEOTIDE SEQUENCE</scope>
    <source>
        <strain evidence="6">10Alg 79</strain>
    </source>
</reference>
<dbReference type="SUPFAM" id="SSF46785">
    <property type="entry name" value="Winged helix' DNA-binding domain"/>
    <property type="match status" value="1"/>
</dbReference>
<dbReference type="Gene3D" id="3.40.190.10">
    <property type="entry name" value="Periplasmic binding protein-like II"/>
    <property type="match status" value="2"/>
</dbReference>
<dbReference type="AlphaFoldDB" id="A0AAJ1UCZ0"/>
<evidence type="ECO:0000259" key="5">
    <source>
        <dbReference type="PROSITE" id="PS50931"/>
    </source>
</evidence>
<evidence type="ECO:0000256" key="3">
    <source>
        <dbReference type="ARBA" id="ARBA00023125"/>
    </source>
</evidence>
<keyword evidence="2" id="KW-0805">Transcription regulation</keyword>
<evidence type="ECO:0000256" key="4">
    <source>
        <dbReference type="ARBA" id="ARBA00023163"/>
    </source>
</evidence>
<comment type="similarity">
    <text evidence="1">Belongs to the LysR transcriptional regulatory family.</text>
</comment>
<evidence type="ECO:0000313" key="7">
    <source>
        <dbReference type="Proteomes" id="UP001227162"/>
    </source>
</evidence>
<protein>
    <submittedName>
        <fullName evidence="6">LysR family transcriptional regulator</fullName>
    </submittedName>
</protein>
<dbReference type="PROSITE" id="PS50931">
    <property type="entry name" value="HTH_LYSR"/>
    <property type="match status" value="1"/>
</dbReference>
<dbReference type="RefSeq" id="WP_317625195.1">
    <property type="nucleotide sequence ID" value="NZ_JANFFA010000001.1"/>
</dbReference>
<evidence type="ECO:0000313" key="6">
    <source>
        <dbReference type="EMBL" id="MDQ2093612.1"/>
    </source>
</evidence>
<proteinExistence type="inferred from homology"/>
<dbReference type="GO" id="GO:0003677">
    <property type="term" value="F:DNA binding"/>
    <property type="evidence" value="ECO:0007669"/>
    <property type="project" value="UniProtKB-KW"/>
</dbReference>
<comment type="caution">
    <text evidence="6">The sequence shown here is derived from an EMBL/GenBank/DDBJ whole genome shotgun (WGS) entry which is preliminary data.</text>
</comment>
<dbReference type="InterPro" id="IPR036388">
    <property type="entry name" value="WH-like_DNA-bd_sf"/>
</dbReference>
<dbReference type="Pfam" id="PF00126">
    <property type="entry name" value="HTH_1"/>
    <property type="match status" value="1"/>
</dbReference>
<organism evidence="6 7">
    <name type="scientific">Rhodalgimonas zhirmunskyi</name>
    <dbReference type="NCBI Taxonomy" id="2964767"/>
    <lineage>
        <taxon>Bacteria</taxon>
        <taxon>Pseudomonadati</taxon>
        <taxon>Pseudomonadota</taxon>
        <taxon>Alphaproteobacteria</taxon>
        <taxon>Rhodobacterales</taxon>
        <taxon>Roseobacteraceae</taxon>
        <taxon>Rhodalgimonas</taxon>
    </lineage>
</organism>
<evidence type="ECO:0000256" key="1">
    <source>
        <dbReference type="ARBA" id="ARBA00009437"/>
    </source>
</evidence>
<dbReference type="CDD" id="cd08414">
    <property type="entry name" value="PBP2_LTTR_aromatics_like"/>
    <property type="match status" value="1"/>
</dbReference>
<feature type="domain" description="HTH lysR-type" evidence="5">
    <location>
        <begin position="1"/>
        <end position="58"/>
    </location>
</feature>
<keyword evidence="3" id="KW-0238">DNA-binding</keyword>
<dbReference type="InterPro" id="IPR000847">
    <property type="entry name" value="LysR_HTH_N"/>
</dbReference>